<dbReference type="Proteomes" id="UP000789901">
    <property type="component" value="Unassembled WGS sequence"/>
</dbReference>
<feature type="non-terminal residue" evidence="1">
    <location>
        <position position="62"/>
    </location>
</feature>
<sequence>QQLRYAQHLYQNQEYEESQKFFSKLSKSLDDKVKCEARSYLKKLKSKSNDDNISNQLDETDE</sequence>
<proteinExistence type="predicted"/>
<evidence type="ECO:0000313" key="2">
    <source>
        <dbReference type="Proteomes" id="UP000789901"/>
    </source>
</evidence>
<feature type="non-terminal residue" evidence="1">
    <location>
        <position position="1"/>
    </location>
</feature>
<gene>
    <name evidence="1" type="ORF">GMARGA_LOCUS40341</name>
</gene>
<name>A0ABN7XA24_GIGMA</name>
<comment type="caution">
    <text evidence="1">The sequence shown here is derived from an EMBL/GenBank/DDBJ whole genome shotgun (WGS) entry which is preliminary data.</text>
</comment>
<protein>
    <submittedName>
        <fullName evidence="1">12525_t:CDS:1</fullName>
    </submittedName>
</protein>
<accession>A0ABN7XA24</accession>
<reference evidence="1 2" key="1">
    <citation type="submission" date="2021-06" db="EMBL/GenBank/DDBJ databases">
        <authorList>
            <person name="Kallberg Y."/>
            <person name="Tangrot J."/>
            <person name="Rosling A."/>
        </authorList>
    </citation>
    <scope>NUCLEOTIDE SEQUENCE [LARGE SCALE GENOMIC DNA]</scope>
    <source>
        <strain evidence="1 2">120-4 pot B 10/14</strain>
    </source>
</reference>
<dbReference type="EMBL" id="CAJVQB010102330">
    <property type="protein sequence ID" value="CAG8850688.1"/>
    <property type="molecule type" value="Genomic_DNA"/>
</dbReference>
<keyword evidence="2" id="KW-1185">Reference proteome</keyword>
<organism evidence="1 2">
    <name type="scientific">Gigaspora margarita</name>
    <dbReference type="NCBI Taxonomy" id="4874"/>
    <lineage>
        <taxon>Eukaryota</taxon>
        <taxon>Fungi</taxon>
        <taxon>Fungi incertae sedis</taxon>
        <taxon>Mucoromycota</taxon>
        <taxon>Glomeromycotina</taxon>
        <taxon>Glomeromycetes</taxon>
        <taxon>Diversisporales</taxon>
        <taxon>Gigasporaceae</taxon>
        <taxon>Gigaspora</taxon>
    </lineage>
</organism>
<evidence type="ECO:0000313" key="1">
    <source>
        <dbReference type="EMBL" id="CAG8850688.1"/>
    </source>
</evidence>